<dbReference type="InterPro" id="IPR048367">
    <property type="entry name" value="TNP-like_RNaseH_C"/>
</dbReference>
<proteinExistence type="predicted"/>
<organism evidence="2 3">
    <name type="scientific">Ignelater luminosus</name>
    <name type="common">Cucubano</name>
    <name type="synonym">Pyrophorus luminosus</name>
    <dbReference type="NCBI Taxonomy" id="2038154"/>
    <lineage>
        <taxon>Eukaryota</taxon>
        <taxon>Metazoa</taxon>
        <taxon>Ecdysozoa</taxon>
        <taxon>Arthropoda</taxon>
        <taxon>Hexapoda</taxon>
        <taxon>Insecta</taxon>
        <taxon>Pterygota</taxon>
        <taxon>Neoptera</taxon>
        <taxon>Endopterygota</taxon>
        <taxon>Coleoptera</taxon>
        <taxon>Polyphaga</taxon>
        <taxon>Elateriformia</taxon>
        <taxon>Elateroidea</taxon>
        <taxon>Elateridae</taxon>
        <taxon>Agrypninae</taxon>
        <taxon>Pyrophorini</taxon>
        <taxon>Ignelater</taxon>
    </lineage>
</organism>
<accession>A0A8K0D7K9</accession>
<sequence>MDQWKLIDLKTGADITNRYSFIRGWQTTIKSVMFLWNRIKDVDGFNYLGLRGLNQDSLENLFASVRLHGAANTNHTCHQFTAALKTVVNKLVSPTNVDSNCENDTCTPLDDLVGLMRYASNDYSQEVEEQSPEFETLIDFNTSEPDNLNVKIL</sequence>
<evidence type="ECO:0000313" key="2">
    <source>
        <dbReference type="EMBL" id="KAF2898487.1"/>
    </source>
</evidence>
<dbReference type="Proteomes" id="UP000801492">
    <property type="component" value="Unassembled WGS sequence"/>
</dbReference>
<protein>
    <recommendedName>
        <fullName evidence="1">Transposable element P transposase-like RNase H C-terminal domain-containing protein</fullName>
    </recommendedName>
</protein>
<gene>
    <name evidence="2" type="ORF">ILUMI_07688</name>
</gene>
<feature type="domain" description="Transposable element P transposase-like RNase H C-terminal" evidence="1">
    <location>
        <begin position="53"/>
        <end position="83"/>
    </location>
</feature>
<dbReference type="Pfam" id="PF21789">
    <property type="entry name" value="TNP-like_RNaseH_C"/>
    <property type="match status" value="1"/>
</dbReference>
<dbReference type="OrthoDB" id="7440550at2759"/>
<evidence type="ECO:0000259" key="1">
    <source>
        <dbReference type="Pfam" id="PF21789"/>
    </source>
</evidence>
<reference evidence="2" key="1">
    <citation type="submission" date="2019-08" db="EMBL/GenBank/DDBJ databases">
        <title>The genome of the North American firefly Photinus pyralis.</title>
        <authorList>
            <consortium name="Photinus pyralis genome working group"/>
            <person name="Fallon T.R."/>
            <person name="Sander Lower S.E."/>
            <person name="Weng J.-K."/>
        </authorList>
    </citation>
    <scope>NUCLEOTIDE SEQUENCE</scope>
    <source>
        <strain evidence="2">TRF0915ILg1</strain>
        <tissue evidence="2">Whole body</tissue>
    </source>
</reference>
<dbReference type="EMBL" id="VTPC01003459">
    <property type="protein sequence ID" value="KAF2898487.1"/>
    <property type="molecule type" value="Genomic_DNA"/>
</dbReference>
<comment type="caution">
    <text evidence="2">The sequence shown here is derived from an EMBL/GenBank/DDBJ whole genome shotgun (WGS) entry which is preliminary data.</text>
</comment>
<name>A0A8K0D7K9_IGNLU</name>
<keyword evidence="3" id="KW-1185">Reference proteome</keyword>
<dbReference type="AlphaFoldDB" id="A0A8K0D7K9"/>
<evidence type="ECO:0000313" key="3">
    <source>
        <dbReference type="Proteomes" id="UP000801492"/>
    </source>
</evidence>